<evidence type="ECO:0000313" key="1">
    <source>
        <dbReference type="EMBL" id="GBP54198.1"/>
    </source>
</evidence>
<comment type="caution">
    <text evidence="1">The sequence shown here is derived from an EMBL/GenBank/DDBJ whole genome shotgun (WGS) entry which is preliminary data.</text>
</comment>
<dbReference type="EMBL" id="BGZK01000641">
    <property type="protein sequence ID" value="GBP54198.1"/>
    <property type="molecule type" value="Genomic_DNA"/>
</dbReference>
<sequence length="117" mass="12832">MSKVPPIRRQASLYDVCHTCPPAPRLSVVYSLEHERAARGAANSRNICTVCSPPQSKSALYHVRINPARLYYAPAPRPHAPPRAAGRQPFGRTAYRLGCICSTQIVCYFGGGNKHLS</sequence>
<proteinExistence type="predicted"/>
<name>A0A4C1WS34_EUMVA</name>
<evidence type="ECO:0000313" key="2">
    <source>
        <dbReference type="Proteomes" id="UP000299102"/>
    </source>
</evidence>
<gene>
    <name evidence="1" type="ORF">EVAR_43223_1</name>
</gene>
<dbReference type="AlphaFoldDB" id="A0A4C1WS34"/>
<organism evidence="1 2">
    <name type="scientific">Eumeta variegata</name>
    <name type="common">Bagworm moth</name>
    <name type="synonym">Eumeta japonica</name>
    <dbReference type="NCBI Taxonomy" id="151549"/>
    <lineage>
        <taxon>Eukaryota</taxon>
        <taxon>Metazoa</taxon>
        <taxon>Ecdysozoa</taxon>
        <taxon>Arthropoda</taxon>
        <taxon>Hexapoda</taxon>
        <taxon>Insecta</taxon>
        <taxon>Pterygota</taxon>
        <taxon>Neoptera</taxon>
        <taxon>Endopterygota</taxon>
        <taxon>Lepidoptera</taxon>
        <taxon>Glossata</taxon>
        <taxon>Ditrysia</taxon>
        <taxon>Tineoidea</taxon>
        <taxon>Psychidae</taxon>
        <taxon>Oiketicinae</taxon>
        <taxon>Eumeta</taxon>
    </lineage>
</organism>
<dbReference type="Proteomes" id="UP000299102">
    <property type="component" value="Unassembled WGS sequence"/>
</dbReference>
<reference evidence="1 2" key="1">
    <citation type="journal article" date="2019" name="Commun. Biol.">
        <title>The bagworm genome reveals a unique fibroin gene that provides high tensile strength.</title>
        <authorList>
            <person name="Kono N."/>
            <person name="Nakamura H."/>
            <person name="Ohtoshi R."/>
            <person name="Tomita M."/>
            <person name="Numata K."/>
            <person name="Arakawa K."/>
        </authorList>
    </citation>
    <scope>NUCLEOTIDE SEQUENCE [LARGE SCALE GENOMIC DNA]</scope>
</reference>
<protein>
    <submittedName>
        <fullName evidence="1">Uncharacterized protein</fullName>
    </submittedName>
</protein>
<keyword evidence="2" id="KW-1185">Reference proteome</keyword>
<accession>A0A4C1WS34</accession>